<name>E4KM81_9LACT</name>
<evidence type="ECO:0000259" key="2">
    <source>
        <dbReference type="PROSITE" id="PS51186"/>
    </source>
</evidence>
<dbReference type="RefSeq" id="WP_006417483.1">
    <property type="nucleotide sequence ID" value="NZ_AENN01000001.1"/>
</dbReference>
<proteinExistence type="predicted"/>
<accession>E4KM81</accession>
<dbReference type="InterPro" id="IPR016181">
    <property type="entry name" value="Acyl_CoA_acyltransferase"/>
</dbReference>
<sequence length="147" mass="17021">MEWKNIAFNELTTDQLYQLLKVRCDIFIVEQTCPYPDIDNLDPKCRHLFLEDQGQVLAYCRLIPAGLSYPAVSIGRVLCREDQRGKGYSRTMMEAAIAYAKDQWQANTIEIGAQNYLKAFYESLGFQAISDVYLEDDIPHIDMRWQA</sequence>
<dbReference type="PROSITE" id="PS51186">
    <property type="entry name" value="GNAT"/>
    <property type="match status" value="1"/>
</dbReference>
<evidence type="ECO:0000313" key="4">
    <source>
        <dbReference type="Proteomes" id="UP000005990"/>
    </source>
</evidence>
<dbReference type="FunFam" id="3.40.630.30:FF:000035">
    <property type="entry name" value="GNAT family N-acetyltransferase"/>
    <property type="match status" value="1"/>
</dbReference>
<dbReference type="InterPro" id="IPR000182">
    <property type="entry name" value="GNAT_dom"/>
</dbReference>
<dbReference type="CDD" id="cd04301">
    <property type="entry name" value="NAT_SF"/>
    <property type="match status" value="1"/>
</dbReference>
<dbReference type="AlphaFoldDB" id="E4KM81"/>
<feature type="domain" description="N-acetyltransferase" evidence="2">
    <location>
        <begin position="6"/>
        <end position="147"/>
    </location>
</feature>
<keyword evidence="3" id="KW-0808">Transferase</keyword>
<dbReference type="Proteomes" id="UP000005990">
    <property type="component" value="Unassembled WGS sequence"/>
</dbReference>
<dbReference type="GO" id="GO:0016747">
    <property type="term" value="F:acyltransferase activity, transferring groups other than amino-acyl groups"/>
    <property type="evidence" value="ECO:0007669"/>
    <property type="project" value="InterPro"/>
</dbReference>
<dbReference type="SUPFAM" id="SSF55729">
    <property type="entry name" value="Acyl-CoA N-acyltransferases (Nat)"/>
    <property type="match status" value="1"/>
</dbReference>
<comment type="caution">
    <text evidence="3">The sequence shown here is derived from an EMBL/GenBank/DDBJ whole genome shotgun (WGS) entry which is preliminary data.</text>
</comment>
<dbReference type="Gene3D" id="3.40.630.30">
    <property type="match status" value="1"/>
</dbReference>
<keyword evidence="4" id="KW-1185">Reference proteome</keyword>
<evidence type="ECO:0000256" key="1">
    <source>
        <dbReference type="ARBA" id="ARBA00072224"/>
    </source>
</evidence>
<dbReference type="OrthoDB" id="9796171at2"/>
<dbReference type="STRING" id="908337.HMPREF9257_1067"/>
<organism evidence="3 4">
    <name type="scientific">Eremococcus coleocola ACS-139-V-Col8</name>
    <dbReference type="NCBI Taxonomy" id="908337"/>
    <lineage>
        <taxon>Bacteria</taxon>
        <taxon>Bacillati</taxon>
        <taxon>Bacillota</taxon>
        <taxon>Bacilli</taxon>
        <taxon>Lactobacillales</taxon>
        <taxon>Aerococcaceae</taxon>
        <taxon>Eremococcus</taxon>
    </lineage>
</organism>
<protein>
    <recommendedName>
        <fullName evidence="1">Protein ElaA</fullName>
    </recommendedName>
</protein>
<gene>
    <name evidence="3" type="ORF">HMPREF9257_1067</name>
</gene>
<dbReference type="Pfam" id="PF13673">
    <property type="entry name" value="Acetyltransf_10"/>
    <property type="match status" value="1"/>
</dbReference>
<dbReference type="EMBL" id="AENN01000001">
    <property type="protein sequence ID" value="EFR32000.1"/>
    <property type="molecule type" value="Genomic_DNA"/>
</dbReference>
<dbReference type="eggNOG" id="COG2153">
    <property type="taxonomic scope" value="Bacteria"/>
</dbReference>
<reference evidence="3 4" key="1">
    <citation type="submission" date="2010-10" db="EMBL/GenBank/DDBJ databases">
        <authorList>
            <person name="Durkin A.S."/>
            <person name="Madupu R."/>
            <person name="Torralba M."/>
            <person name="Gillis M."/>
            <person name="Methe B."/>
            <person name="Sutton G."/>
            <person name="Nelson K.E."/>
        </authorList>
    </citation>
    <scope>NUCLEOTIDE SEQUENCE [LARGE SCALE GENOMIC DNA]</scope>
    <source>
        <strain evidence="3 4">ACS-139-V-Col8</strain>
    </source>
</reference>
<evidence type="ECO:0000313" key="3">
    <source>
        <dbReference type="EMBL" id="EFR32000.1"/>
    </source>
</evidence>